<reference evidence="1 2" key="1">
    <citation type="journal article" date="2019" name="Environ. Microbiol.">
        <title>At the nexus of three kingdoms: the genome of the mycorrhizal fungus Gigaspora margarita provides insights into plant, endobacterial and fungal interactions.</title>
        <authorList>
            <person name="Venice F."/>
            <person name="Ghignone S."/>
            <person name="Salvioli di Fossalunga A."/>
            <person name="Amselem J."/>
            <person name="Novero M."/>
            <person name="Xianan X."/>
            <person name="Sedzielewska Toro K."/>
            <person name="Morin E."/>
            <person name="Lipzen A."/>
            <person name="Grigoriev I.V."/>
            <person name="Henrissat B."/>
            <person name="Martin F.M."/>
            <person name="Bonfante P."/>
        </authorList>
    </citation>
    <scope>NUCLEOTIDE SEQUENCE [LARGE SCALE GENOMIC DNA]</scope>
    <source>
        <strain evidence="1 2">BEG34</strain>
    </source>
</reference>
<accession>A0A8H4AGL1</accession>
<organism evidence="1 2">
    <name type="scientific">Gigaspora margarita</name>
    <dbReference type="NCBI Taxonomy" id="4874"/>
    <lineage>
        <taxon>Eukaryota</taxon>
        <taxon>Fungi</taxon>
        <taxon>Fungi incertae sedis</taxon>
        <taxon>Mucoromycota</taxon>
        <taxon>Glomeromycotina</taxon>
        <taxon>Glomeromycetes</taxon>
        <taxon>Diversisporales</taxon>
        <taxon>Gigasporaceae</taxon>
        <taxon>Gigaspora</taxon>
    </lineage>
</organism>
<dbReference type="Proteomes" id="UP000439903">
    <property type="component" value="Unassembled WGS sequence"/>
</dbReference>
<gene>
    <name evidence="1" type="ORF">F8M41_021541</name>
</gene>
<evidence type="ECO:0000313" key="1">
    <source>
        <dbReference type="EMBL" id="KAF0492758.1"/>
    </source>
</evidence>
<proteinExistence type="predicted"/>
<dbReference type="OrthoDB" id="10267344at2759"/>
<dbReference type="Gene3D" id="3.30.420.10">
    <property type="entry name" value="Ribonuclease H-like superfamily/Ribonuclease H"/>
    <property type="match status" value="1"/>
</dbReference>
<dbReference type="AlphaFoldDB" id="A0A8H4AGL1"/>
<dbReference type="InterPro" id="IPR036397">
    <property type="entry name" value="RNaseH_sf"/>
</dbReference>
<sequence length="381" mass="44186">MVKLPKILETPDNFNDIVNYIQHRDFAEKYNSSIKKLNFKRRCKNFLYNLQTGHLFLKQPSKGENSLPIIKRVVPTYDTELKDALFEKFHIGASHFDYYKTYTMTYEQYIGITQNEVEKYVNDCSTWVRNRSIKEKSDLTPVVSNGPLEHFKSTWLIFYPMLRKRWDEITRVQGYHWIDVLLQFVIAYNKAPHQAHKKSPYEAFFGFKMHVVYSTPADDITLADDITPADVITPADDIMPVADITPADTDITPADITPDITLADTIFASQNNSDNRVSYEFHTMQVICVHEKVLQNDETYQNKLVICRSVHRRKLMFDSGDKVAIAYDHDNNQKMQKQKLKQTCNNTGTVVSMCSNNRTVRVEVDGKVKTFAAKNLKKLNK</sequence>
<dbReference type="EMBL" id="WTPW01000635">
    <property type="protein sequence ID" value="KAF0492758.1"/>
    <property type="molecule type" value="Genomic_DNA"/>
</dbReference>
<comment type="caution">
    <text evidence="1">The sequence shown here is derived from an EMBL/GenBank/DDBJ whole genome shotgun (WGS) entry which is preliminary data.</text>
</comment>
<protein>
    <submittedName>
        <fullName evidence="1">Uncharacterized protein</fullName>
    </submittedName>
</protein>
<evidence type="ECO:0000313" key="2">
    <source>
        <dbReference type="Proteomes" id="UP000439903"/>
    </source>
</evidence>
<keyword evidence="2" id="KW-1185">Reference proteome</keyword>
<name>A0A8H4AGL1_GIGMA</name>
<dbReference type="GO" id="GO:0003676">
    <property type="term" value="F:nucleic acid binding"/>
    <property type="evidence" value="ECO:0007669"/>
    <property type="project" value="InterPro"/>
</dbReference>